<dbReference type="AlphaFoldDB" id="A0A7G9WB07"/>
<dbReference type="Proteomes" id="UP000516160">
    <property type="component" value="Chromosome"/>
</dbReference>
<feature type="domain" description="ABC transporter" evidence="4">
    <location>
        <begin position="5"/>
        <end position="247"/>
    </location>
</feature>
<keyword evidence="3 5" id="KW-0067">ATP-binding</keyword>
<gene>
    <name evidence="5" type="ORF">HYG86_14380</name>
</gene>
<evidence type="ECO:0000259" key="4">
    <source>
        <dbReference type="PROSITE" id="PS50893"/>
    </source>
</evidence>
<dbReference type="PANTHER" id="PTHR42711">
    <property type="entry name" value="ABC TRANSPORTER ATP-BINDING PROTEIN"/>
    <property type="match status" value="1"/>
</dbReference>
<dbReference type="KEGG" id="acae:HYG86_14380"/>
<keyword evidence="2" id="KW-0547">Nucleotide-binding</keyword>
<dbReference type="PROSITE" id="PS50893">
    <property type="entry name" value="ABC_TRANSPORTER_2"/>
    <property type="match status" value="1"/>
</dbReference>
<proteinExistence type="predicted"/>
<evidence type="ECO:0000256" key="1">
    <source>
        <dbReference type="ARBA" id="ARBA00022448"/>
    </source>
</evidence>
<dbReference type="PANTHER" id="PTHR42711:SF18">
    <property type="entry name" value="ABC TRANSPORTER, ATP-BINDING PROTEIN"/>
    <property type="match status" value="1"/>
</dbReference>
<dbReference type="InterPro" id="IPR003593">
    <property type="entry name" value="AAA+_ATPase"/>
</dbReference>
<protein>
    <submittedName>
        <fullName evidence="5">ABC transporter ATP-binding protein</fullName>
    </submittedName>
</protein>
<evidence type="ECO:0000313" key="6">
    <source>
        <dbReference type="Proteomes" id="UP000516160"/>
    </source>
</evidence>
<dbReference type="GO" id="GO:0005524">
    <property type="term" value="F:ATP binding"/>
    <property type="evidence" value="ECO:0007669"/>
    <property type="project" value="UniProtKB-KW"/>
</dbReference>
<dbReference type="EMBL" id="CP058559">
    <property type="protein sequence ID" value="QNO15869.1"/>
    <property type="molecule type" value="Genomic_DNA"/>
</dbReference>
<name>A0A7G9WB07_ALKCA</name>
<evidence type="ECO:0000313" key="5">
    <source>
        <dbReference type="EMBL" id="QNO15869.1"/>
    </source>
</evidence>
<dbReference type="InterPro" id="IPR050763">
    <property type="entry name" value="ABC_transporter_ATP-binding"/>
</dbReference>
<dbReference type="SUPFAM" id="SSF52540">
    <property type="entry name" value="P-loop containing nucleoside triphosphate hydrolases"/>
    <property type="match status" value="1"/>
</dbReference>
<dbReference type="Pfam" id="PF00005">
    <property type="entry name" value="ABC_tran"/>
    <property type="match status" value="1"/>
</dbReference>
<evidence type="ECO:0000256" key="3">
    <source>
        <dbReference type="ARBA" id="ARBA00022840"/>
    </source>
</evidence>
<keyword evidence="1" id="KW-0813">Transport</keyword>
<organism evidence="5 6">
    <name type="scientific">Alkalicella caledoniensis</name>
    <dbReference type="NCBI Taxonomy" id="2731377"/>
    <lineage>
        <taxon>Bacteria</taxon>
        <taxon>Bacillati</taxon>
        <taxon>Bacillota</taxon>
        <taxon>Clostridia</taxon>
        <taxon>Eubacteriales</taxon>
        <taxon>Proteinivoracaceae</taxon>
        <taxon>Alkalicella</taxon>
    </lineage>
</organism>
<dbReference type="RefSeq" id="WP_213166272.1">
    <property type="nucleotide sequence ID" value="NZ_CP058559.1"/>
</dbReference>
<reference evidence="5 6" key="1">
    <citation type="submission" date="2020-07" db="EMBL/GenBank/DDBJ databases">
        <title>Alkalicella. sp. LB2 genome.</title>
        <authorList>
            <person name="Postec A."/>
            <person name="Quemeneur M."/>
        </authorList>
    </citation>
    <scope>NUCLEOTIDE SEQUENCE [LARGE SCALE GENOMIC DNA]</scope>
    <source>
        <strain evidence="5 6">LB2</strain>
    </source>
</reference>
<dbReference type="InterPro" id="IPR017871">
    <property type="entry name" value="ABC_transporter-like_CS"/>
</dbReference>
<dbReference type="Gene3D" id="3.40.50.300">
    <property type="entry name" value="P-loop containing nucleotide triphosphate hydrolases"/>
    <property type="match status" value="1"/>
</dbReference>
<dbReference type="GO" id="GO:0016887">
    <property type="term" value="F:ATP hydrolysis activity"/>
    <property type="evidence" value="ECO:0007669"/>
    <property type="project" value="InterPro"/>
</dbReference>
<accession>A0A7G9WB07</accession>
<dbReference type="PROSITE" id="PS00211">
    <property type="entry name" value="ABC_TRANSPORTER_1"/>
    <property type="match status" value="1"/>
</dbReference>
<keyword evidence="6" id="KW-1185">Reference proteome</keyword>
<evidence type="ECO:0000256" key="2">
    <source>
        <dbReference type="ARBA" id="ARBA00022741"/>
    </source>
</evidence>
<dbReference type="InterPro" id="IPR003439">
    <property type="entry name" value="ABC_transporter-like_ATP-bd"/>
</dbReference>
<sequence length="325" mass="36234">MNKVIEVKNLVREYDSAKGIIKKENVKIQALKGISFDVNKGEIFGLLGQNGAGKTTTIKILTTLLAPTSGEAEVLGYKSFGEEKQLRPLINFIFGGERGLYWRLSARDNLTYFSDLYKVDKKTRQKRIPELLELVGLSDRADEKVETYSKGMKQRLMIARGLVNDPEVIFMDEPTIGLDPVGARDLRKIIRNLSSLGKTIMLTTHYMFEADELCDRIAIINKGELAALDTPMNLKSINSGFSVMEVKVIGVTPDKINKIRSLEGIENVFVSQQELLQVLQIQCSNCSDMTPKVMNILKDNKTLGINIREATLEDAYLNLVGGVTA</sequence>
<dbReference type="SMART" id="SM00382">
    <property type="entry name" value="AAA"/>
    <property type="match status" value="1"/>
</dbReference>
<dbReference type="InterPro" id="IPR027417">
    <property type="entry name" value="P-loop_NTPase"/>
</dbReference>